<keyword evidence="3" id="KW-1185">Reference proteome</keyword>
<dbReference type="AlphaFoldDB" id="A0A6J8DXV4"/>
<evidence type="ECO:0000313" key="2">
    <source>
        <dbReference type="EMBL" id="CAC5412124.1"/>
    </source>
</evidence>
<evidence type="ECO:0000313" key="3">
    <source>
        <dbReference type="Proteomes" id="UP000507470"/>
    </source>
</evidence>
<feature type="coiled-coil region" evidence="1">
    <location>
        <begin position="160"/>
        <end position="226"/>
    </location>
</feature>
<dbReference type="OrthoDB" id="6091751at2759"/>
<evidence type="ECO:0000256" key="1">
    <source>
        <dbReference type="SAM" id="Coils"/>
    </source>
</evidence>
<protein>
    <submittedName>
        <fullName evidence="2">Uncharacterized protein</fullName>
    </submittedName>
</protein>
<proteinExistence type="predicted"/>
<accession>A0A6J8DXV4</accession>
<reference evidence="2 3" key="1">
    <citation type="submission" date="2020-06" db="EMBL/GenBank/DDBJ databases">
        <authorList>
            <person name="Li R."/>
            <person name="Bekaert M."/>
        </authorList>
    </citation>
    <scope>NUCLEOTIDE SEQUENCE [LARGE SCALE GENOMIC DNA]</scope>
    <source>
        <strain evidence="3">wild</strain>
    </source>
</reference>
<gene>
    <name evidence="2" type="ORF">MCOR_45143</name>
</gene>
<sequence>MNTYFSLSNVQALKLGWLHNEIHSASKVTIFEEQVILFGNILESVQKDNPNTVQRTLNGEWRSEIAQILNKEKSELKKKYRPHIYIVLHYHTRCWFIYWTCSKPGDRKITKQPNKEIKQMHLTNLYKLDKEEEEEKKEMFKRLGMRKDEEMSDELRLNELERQKKENSELQSKLIDLTKEKQQTQLTNVQCIEGKNKELEELKLELKDKEKKLQKKNQKNETLTQKIEKC</sequence>
<dbReference type="EMBL" id="CACVKT020007979">
    <property type="protein sequence ID" value="CAC5412124.1"/>
    <property type="molecule type" value="Genomic_DNA"/>
</dbReference>
<keyword evidence="1" id="KW-0175">Coiled coil</keyword>
<dbReference type="Proteomes" id="UP000507470">
    <property type="component" value="Unassembled WGS sequence"/>
</dbReference>
<organism evidence="2 3">
    <name type="scientific">Mytilus coruscus</name>
    <name type="common">Sea mussel</name>
    <dbReference type="NCBI Taxonomy" id="42192"/>
    <lineage>
        <taxon>Eukaryota</taxon>
        <taxon>Metazoa</taxon>
        <taxon>Spiralia</taxon>
        <taxon>Lophotrochozoa</taxon>
        <taxon>Mollusca</taxon>
        <taxon>Bivalvia</taxon>
        <taxon>Autobranchia</taxon>
        <taxon>Pteriomorphia</taxon>
        <taxon>Mytilida</taxon>
        <taxon>Mytiloidea</taxon>
        <taxon>Mytilidae</taxon>
        <taxon>Mytilinae</taxon>
        <taxon>Mytilus</taxon>
    </lineage>
</organism>
<name>A0A6J8DXV4_MYTCO</name>